<comment type="caution">
    <text evidence="1">The sequence shown here is derived from an EMBL/GenBank/DDBJ whole genome shotgun (WGS) entry which is preliminary data.</text>
</comment>
<protein>
    <submittedName>
        <fullName evidence="1">Uncharacterized protein</fullName>
    </submittedName>
</protein>
<feature type="non-terminal residue" evidence="1">
    <location>
        <position position="1"/>
    </location>
</feature>
<evidence type="ECO:0000313" key="1">
    <source>
        <dbReference type="EMBL" id="GAJ02418.1"/>
    </source>
</evidence>
<gene>
    <name evidence="1" type="ORF">S12H4_30298</name>
</gene>
<sequence length="29" mass="3509">PVSPLTKPYYNRNDYCGNRQRIELKLELK</sequence>
<name>X1TAP8_9ZZZZ</name>
<organism evidence="1">
    <name type="scientific">marine sediment metagenome</name>
    <dbReference type="NCBI Taxonomy" id="412755"/>
    <lineage>
        <taxon>unclassified sequences</taxon>
        <taxon>metagenomes</taxon>
        <taxon>ecological metagenomes</taxon>
    </lineage>
</organism>
<proteinExistence type="predicted"/>
<accession>X1TAP8</accession>
<reference evidence="1" key="1">
    <citation type="journal article" date="2014" name="Front. Microbiol.">
        <title>High frequency of phylogenetically diverse reductive dehalogenase-homologous genes in deep subseafloor sedimentary metagenomes.</title>
        <authorList>
            <person name="Kawai M."/>
            <person name="Futagami T."/>
            <person name="Toyoda A."/>
            <person name="Takaki Y."/>
            <person name="Nishi S."/>
            <person name="Hori S."/>
            <person name="Arai W."/>
            <person name="Tsubouchi T."/>
            <person name="Morono Y."/>
            <person name="Uchiyama I."/>
            <person name="Ito T."/>
            <person name="Fujiyama A."/>
            <person name="Inagaki F."/>
            <person name="Takami H."/>
        </authorList>
    </citation>
    <scope>NUCLEOTIDE SEQUENCE</scope>
    <source>
        <strain evidence="1">Expedition CK06-06</strain>
    </source>
</reference>
<dbReference type="EMBL" id="BARW01017561">
    <property type="protein sequence ID" value="GAJ02418.1"/>
    <property type="molecule type" value="Genomic_DNA"/>
</dbReference>
<dbReference type="AlphaFoldDB" id="X1TAP8"/>